<gene>
    <name evidence="8" type="ORF">GCM10023353_32900</name>
</gene>
<evidence type="ECO:0000313" key="8">
    <source>
        <dbReference type="EMBL" id="GAA4821932.1"/>
    </source>
</evidence>
<feature type="transmembrane region" description="Helical" evidence="6">
    <location>
        <begin position="274"/>
        <end position="300"/>
    </location>
</feature>
<feature type="transmembrane region" description="Helical" evidence="6">
    <location>
        <begin position="86"/>
        <end position="104"/>
    </location>
</feature>
<dbReference type="PROSITE" id="PS50850">
    <property type="entry name" value="MFS"/>
    <property type="match status" value="1"/>
</dbReference>
<reference evidence="9" key="1">
    <citation type="journal article" date="2019" name="Int. J. Syst. Evol. Microbiol.">
        <title>The Global Catalogue of Microorganisms (GCM) 10K type strain sequencing project: providing services to taxonomists for standard genome sequencing and annotation.</title>
        <authorList>
            <consortium name="The Broad Institute Genomics Platform"/>
            <consortium name="The Broad Institute Genome Sequencing Center for Infectious Disease"/>
            <person name="Wu L."/>
            <person name="Ma J."/>
        </authorList>
    </citation>
    <scope>NUCLEOTIDE SEQUENCE [LARGE SCALE GENOMIC DNA]</scope>
    <source>
        <strain evidence="9">JCM 18542</strain>
    </source>
</reference>
<feature type="transmembrane region" description="Helical" evidence="6">
    <location>
        <begin position="20"/>
        <end position="44"/>
    </location>
</feature>
<feature type="transmembrane region" description="Helical" evidence="6">
    <location>
        <begin position="116"/>
        <end position="137"/>
    </location>
</feature>
<dbReference type="InterPro" id="IPR036259">
    <property type="entry name" value="MFS_trans_sf"/>
</dbReference>
<dbReference type="Gene3D" id="1.20.1720.10">
    <property type="entry name" value="Multidrug resistance protein D"/>
    <property type="match status" value="1"/>
</dbReference>
<feature type="transmembrane region" description="Helical" evidence="6">
    <location>
        <begin position="208"/>
        <end position="228"/>
    </location>
</feature>
<keyword evidence="4 6" id="KW-1133">Transmembrane helix</keyword>
<evidence type="ECO:0000256" key="4">
    <source>
        <dbReference type="ARBA" id="ARBA00022989"/>
    </source>
</evidence>
<evidence type="ECO:0000256" key="3">
    <source>
        <dbReference type="ARBA" id="ARBA00022692"/>
    </source>
</evidence>
<feature type="domain" description="Major facilitator superfamily (MFS) profile" evidence="7">
    <location>
        <begin position="22"/>
        <end position="500"/>
    </location>
</feature>
<dbReference type="InterPro" id="IPR011701">
    <property type="entry name" value="MFS"/>
</dbReference>
<evidence type="ECO:0000256" key="2">
    <source>
        <dbReference type="ARBA" id="ARBA00022448"/>
    </source>
</evidence>
<accession>A0ABP9CXJ7</accession>
<sequence length="506" mass="51646">MKQAQELTERGTASPPVRVVPVMAALLCALVPVQLDALVTATALPTIAGDLGGFGRLAWIATLYLLTMAVGTAVGGRFGDQYGRRAVLLIAQAVFVAGSLWAALAGGMTGLLLARAVQGLGAGITLTSLMATVADIAPPDRRARYQSMFGAVAPLSMIIGPWIGGIITDHLGWRWIFALNIPVVALAMVGVALLLRTPRERTGGRIDSLGLAAITVTGTGWVLAGSWVGRYGWTSPHVLIAAGLGTVGIAVTWTVEHRAAQPFLPRALFRDRSVLMSAAVLALSMGAVMMAAINFLPVFLQLVQGRSAANSGLLLLPMLLPAIGVSLLVGRWTDAPSRFRPAMLTGTGILTAGCALIATMGPGTAMWQTMLYMIVIGAGIGMLFQTPVVLVQNSAPPGEVGAATGAVSFLRMLVGAVGVGTLGSIFTGRLADGIVDSGAPGTEVLDPSSVDPATLGGLPATAVHAVADAAASANTLLFLIATGIAAVALAAAAAVPRRSRSECDTA</sequence>
<dbReference type="Pfam" id="PF07690">
    <property type="entry name" value="MFS_1"/>
    <property type="match status" value="1"/>
</dbReference>
<dbReference type="PANTHER" id="PTHR23501:SF197">
    <property type="entry name" value="COMD"/>
    <property type="match status" value="1"/>
</dbReference>
<feature type="transmembrane region" description="Helical" evidence="6">
    <location>
        <begin position="312"/>
        <end position="330"/>
    </location>
</feature>
<comment type="subcellular location">
    <subcellularLocation>
        <location evidence="1">Cell membrane</location>
        <topology evidence="1">Multi-pass membrane protein</topology>
    </subcellularLocation>
</comment>
<evidence type="ECO:0000256" key="6">
    <source>
        <dbReference type="SAM" id="Phobius"/>
    </source>
</evidence>
<feature type="transmembrane region" description="Helical" evidence="6">
    <location>
        <begin position="149"/>
        <end position="167"/>
    </location>
</feature>
<organism evidence="8 9">
    <name type="scientific">Tomitella cavernea</name>
    <dbReference type="NCBI Taxonomy" id="1387982"/>
    <lineage>
        <taxon>Bacteria</taxon>
        <taxon>Bacillati</taxon>
        <taxon>Actinomycetota</taxon>
        <taxon>Actinomycetes</taxon>
        <taxon>Mycobacteriales</taxon>
        <taxon>Tomitella</taxon>
    </lineage>
</organism>
<protein>
    <submittedName>
        <fullName evidence="8">MDR family MFS transporter</fullName>
    </submittedName>
</protein>
<evidence type="ECO:0000256" key="5">
    <source>
        <dbReference type="ARBA" id="ARBA00023136"/>
    </source>
</evidence>
<feature type="transmembrane region" description="Helical" evidence="6">
    <location>
        <begin position="56"/>
        <end position="74"/>
    </location>
</feature>
<keyword evidence="9" id="KW-1185">Reference proteome</keyword>
<feature type="transmembrane region" description="Helical" evidence="6">
    <location>
        <begin position="173"/>
        <end position="196"/>
    </location>
</feature>
<feature type="transmembrane region" description="Helical" evidence="6">
    <location>
        <begin position="370"/>
        <end position="391"/>
    </location>
</feature>
<dbReference type="Proteomes" id="UP001500839">
    <property type="component" value="Unassembled WGS sequence"/>
</dbReference>
<keyword evidence="2" id="KW-0813">Transport</keyword>
<dbReference type="EMBL" id="BAABKQ010000001">
    <property type="protein sequence ID" value="GAA4821932.1"/>
    <property type="molecule type" value="Genomic_DNA"/>
</dbReference>
<dbReference type="PANTHER" id="PTHR23501">
    <property type="entry name" value="MAJOR FACILITATOR SUPERFAMILY"/>
    <property type="match status" value="1"/>
</dbReference>
<comment type="caution">
    <text evidence="8">The sequence shown here is derived from an EMBL/GenBank/DDBJ whole genome shotgun (WGS) entry which is preliminary data.</text>
</comment>
<dbReference type="Gene3D" id="1.20.1250.20">
    <property type="entry name" value="MFS general substrate transporter like domains"/>
    <property type="match status" value="1"/>
</dbReference>
<dbReference type="SUPFAM" id="SSF103473">
    <property type="entry name" value="MFS general substrate transporter"/>
    <property type="match status" value="1"/>
</dbReference>
<proteinExistence type="predicted"/>
<name>A0ABP9CXJ7_9ACTN</name>
<keyword evidence="5 6" id="KW-0472">Membrane</keyword>
<dbReference type="RefSeq" id="WP_200171437.1">
    <property type="nucleotide sequence ID" value="NZ_BAABKQ010000001.1"/>
</dbReference>
<evidence type="ECO:0000313" key="9">
    <source>
        <dbReference type="Proteomes" id="UP001500839"/>
    </source>
</evidence>
<evidence type="ECO:0000259" key="7">
    <source>
        <dbReference type="PROSITE" id="PS50850"/>
    </source>
</evidence>
<feature type="transmembrane region" description="Helical" evidence="6">
    <location>
        <begin position="342"/>
        <end position="364"/>
    </location>
</feature>
<evidence type="ECO:0000256" key="1">
    <source>
        <dbReference type="ARBA" id="ARBA00004651"/>
    </source>
</evidence>
<feature type="transmembrane region" description="Helical" evidence="6">
    <location>
        <begin position="234"/>
        <end position="253"/>
    </location>
</feature>
<feature type="transmembrane region" description="Helical" evidence="6">
    <location>
        <begin position="403"/>
        <end position="426"/>
    </location>
</feature>
<feature type="transmembrane region" description="Helical" evidence="6">
    <location>
        <begin position="476"/>
        <end position="495"/>
    </location>
</feature>
<keyword evidence="3 6" id="KW-0812">Transmembrane</keyword>
<dbReference type="InterPro" id="IPR020846">
    <property type="entry name" value="MFS_dom"/>
</dbReference>